<proteinExistence type="inferred from homology"/>
<dbReference type="Gene3D" id="2.30.22.10">
    <property type="entry name" value="Head domain of nucleotide exchange factor GrpE"/>
    <property type="match status" value="1"/>
</dbReference>
<dbReference type="HAMAP" id="MF_01151">
    <property type="entry name" value="GrpE"/>
    <property type="match status" value="1"/>
</dbReference>
<keyword evidence="6" id="KW-0175">Coiled coil</keyword>
<dbReference type="NCBIfam" id="NF010741">
    <property type="entry name" value="PRK14143.1"/>
    <property type="match status" value="1"/>
</dbReference>
<dbReference type="PANTHER" id="PTHR21237">
    <property type="entry name" value="GRPE PROTEIN"/>
    <property type="match status" value="1"/>
</dbReference>
<gene>
    <name evidence="3 8" type="primary">grpE</name>
    <name evidence="8" type="ORF">ISF26_13310</name>
</gene>
<reference evidence="8 9" key="1">
    <citation type="journal article" date="2021" name="Genome Biol. Evol.">
        <title>Complete Genome Sequencing of a Novel Gloeobacter Species from a Waterfall Cave in Mexico.</title>
        <authorList>
            <person name="Saw J.H."/>
            <person name="Cardona T."/>
            <person name="Montejano G."/>
        </authorList>
    </citation>
    <scope>NUCLEOTIDE SEQUENCE [LARGE SCALE GENOMIC DNA]</scope>
    <source>
        <strain evidence="8">MG652769</strain>
    </source>
</reference>
<evidence type="ECO:0000256" key="3">
    <source>
        <dbReference type="HAMAP-Rule" id="MF_01151"/>
    </source>
</evidence>
<evidence type="ECO:0000256" key="4">
    <source>
        <dbReference type="RuleBase" id="RU000639"/>
    </source>
</evidence>
<dbReference type="InterPro" id="IPR013805">
    <property type="entry name" value="GrpE_CC"/>
</dbReference>
<accession>A0ABY3PGM5</accession>
<keyword evidence="9" id="KW-1185">Reference proteome</keyword>
<dbReference type="CDD" id="cd00446">
    <property type="entry name" value="GrpE"/>
    <property type="match status" value="1"/>
</dbReference>
<evidence type="ECO:0000256" key="1">
    <source>
        <dbReference type="ARBA" id="ARBA00009054"/>
    </source>
</evidence>
<dbReference type="Pfam" id="PF01025">
    <property type="entry name" value="GrpE"/>
    <property type="match status" value="1"/>
</dbReference>
<keyword evidence="2 3" id="KW-0143">Chaperone</keyword>
<evidence type="ECO:0000256" key="2">
    <source>
        <dbReference type="ARBA" id="ARBA00023186"/>
    </source>
</evidence>
<comment type="subcellular location">
    <subcellularLocation>
        <location evidence="3">Cytoplasm</location>
    </subcellularLocation>
</comment>
<dbReference type="Proteomes" id="UP001054846">
    <property type="component" value="Chromosome"/>
</dbReference>
<evidence type="ECO:0000313" key="8">
    <source>
        <dbReference type="EMBL" id="UFP92806.1"/>
    </source>
</evidence>
<dbReference type="SUPFAM" id="SSF58014">
    <property type="entry name" value="Coiled-coil domain of nucleotide exchange factor GrpE"/>
    <property type="match status" value="1"/>
</dbReference>
<feature type="coiled-coil region" evidence="6">
    <location>
        <begin position="31"/>
        <end position="72"/>
    </location>
</feature>
<dbReference type="Gene3D" id="3.90.20.20">
    <property type="match status" value="1"/>
</dbReference>
<keyword evidence="3" id="KW-0963">Cytoplasm</keyword>
<keyword evidence="3 4" id="KW-0346">Stress response</keyword>
<evidence type="ECO:0000256" key="5">
    <source>
        <dbReference type="RuleBase" id="RU004478"/>
    </source>
</evidence>
<dbReference type="PROSITE" id="PS01071">
    <property type="entry name" value="GRPE"/>
    <property type="match status" value="1"/>
</dbReference>
<feature type="region of interest" description="Disordered" evidence="7">
    <location>
        <begin position="1"/>
        <end position="26"/>
    </location>
</feature>
<organism evidence="8 9">
    <name type="scientific">Gloeobacter morelensis MG652769</name>
    <dbReference type="NCBI Taxonomy" id="2781736"/>
    <lineage>
        <taxon>Bacteria</taxon>
        <taxon>Bacillati</taxon>
        <taxon>Cyanobacteriota</taxon>
        <taxon>Cyanophyceae</taxon>
        <taxon>Gloeobacterales</taxon>
        <taxon>Gloeobacteraceae</taxon>
        <taxon>Gloeobacter</taxon>
        <taxon>Gloeobacter morelensis</taxon>
    </lineage>
</organism>
<dbReference type="NCBIfam" id="NF010738">
    <property type="entry name" value="PRK14140.1"/>
    <property type="match status" value="1"/>
</dbReference>
<protein>
    <recommendedName>
        <fullName evidence="3 4">Protein GrpE</fullName>
    </recommendedName>
    <alternativeName>
        <fullName evidence="3">HSP-70 cofactor</fullName>
    </alternativeName>
</protein>
<evidence type="ECO:0000256" key="7">
    <source>
        <dbReference type="SAM" id="MobiDB-lite"/>
    </source>
</evidence>
<sequence>MAENERTTENFQPQDPSYAEAQAPEASAAEVTGLTARIDQLAAENSDLQKKLADYEQKYTRLMADFDNFRKRTQREKDELAYFVSAKLLKDILPVFDNFDRARTFAQPDNEREEKLHNSYQQVYRQFLSVLEKMGVTAMEAVGQPFDPAQHEAILREESAAVSQETVVAELQKGYLLADKVLRPAMVKVAIPEAGS</sequence>
<comment type="function">
    <text evidence="3 4">Participates actively in the response to hyperosmotic and heat shock by preventing the aggregation of stress-denatured proteins, in association with DnaK and GrpE. It is the nucleotide exchange factor for DnaK and may function as a thermosensor. Unfolded proteins bind initially to DnaJ; upon interaction with the DnaJ-bound protein, DnaK hydrolyzes its bound ATP, resulting in the formation of a stable complex. GrpE releases ADP from DnaK; ATP binding to DnaK triggers the release of the substrate protein, thus completing the reaction cycle. Several rounds of ATP-dependent interactions between DnaJ, DnaK and GrpE are required for fully efficient folding.</text>
</comment>
<dbReference type="InterPro" id="IPR000740">
    <property type="entry name" value="GrpE"/>
</dbReference>
<dbReference type="InterPro" id="IPR009012">
    <property type="entry name" value="GrpE_head"/>
</dbReference>
<dbReference type="SUPFAM" id="SSF51064">
    <property type="entry name" value="Head domain of nucleotide exchange factor GrpE"/>
    <property type="match status" value="1"/>
</dbReference>
<evidence type="ECO:0000256" key="6">
    <source>
        <dbReference type="SAM" id="Coils"/>
    </source>
</evidence>
<dbReference type="EMBL" id="CP063845">
    <property type="protein sequence ID" value="UFP92806.1"/>
    <property type="molecule type" value="Genomic_DNA"/>
</dbReference>
<evidence type="ECO:0000313" key="9">
    <source>
        <dbReference type="Proteomes" id="UP001054846"/>
    </source>
</evidence>
<comment type="similarity">
    <text evidence="1 3 5">Belongs to the GrpE family.</text>
</comment>
<comment type="subunit">
    <text evidence="3">Homodimer.</text>
</comment>
<name>A0ABY3PGM5_9CYAN</name>
<dbReference type="RefSeq" id="WP_230839798.1">
    <property type="nucleotide sequence ID" value="NZ_CP063845.1"/>
</dbReference>
<dbReference type="PRINTS" id="PR00773">
    <property type="entry name" value="GRPEPROTEIN"/>
</dbReference>
<dbReference type="PANTHER" id="PTHR21237:SF40">
    <property type="entry name" value="CELL CYCLE AND APOPTOSIS REGULATOR PROTEIN 2"/>
    <property type="match status" value="1"/>
</dbReference>